<comment type="similarity">
    <text evidence="1">Belongs to the helicase family.</text>
</comment>
<dbReference type="SUPFAM" id="SSF52540">
    <property type="entry name" value="P-loop containing nucleoside triphosphate hydrolases"/>
    <property type="match status" value="1"/>
</dbReference>
<keyword evidence="1" id="KW-0227">DNA damage</keyword>
<evidence type="ECO:0000313" key="5">
    <source>
        <dbReference type="EMBL" id="KAK3916168.1"/>
    </source>
</evidence>
<feature type="compositionally biased region" description="Low complexity" evidence="2">
    <location>
        <begin position="939"/>
        <end position="953"/>
    </location>
</feature>
<reference evidence="5" key="2">
    <citation type="journal article" date="2023" name="BMC Genomics">
        <title>Pest status, molecular evolution, and epigenetic factors derived from the genome assembly of Frankliniella fusca, a thysanopteran phytovirus vector.</title>
        <authorList>
            <person name="Catto M.A."/>
            <person name="Labadie P.E."/>
            <person name="Jacobson A.L."/>
            <person name="Kennedy G.G."/>
            <person name="Srinivasan R."/>
            <person name="Hunt B.G."/>
        </authorList>
    </citation>
    <scope>NUCLEOTIDE SEQUENCE</scope>
    <source>
        <strain evidence="5">PL_HMW_Pooled</strain>
    </source>
</reference>
<dbReference type="GO" id="GO:0006281">
    <property type="term" value="P:DNA repair"/>
    <property type="evidence" value="ECO:0007669"/>
    <property type="project" value="UniProtKB-KW"/>
</dbReference>
<dbReference type="GO" id="GO:0005524">
    <property type="term" value="F:ATP binding"/>
    <property type="evidence" value="ECO:0007669"/>
    <property type="project" value="UniProtKB-KW"/>
</dbReference>
<dbReference type="InterPro" id="IPR027417">
    <property type="entry name" value="P-loop_NTPase"/>
</dbReference>
<keyword evidence="1" id="KW-0378">Hydrolase</keyword>
<accession>A0AAE1H7P4</accession>
<dbReference type="GO" id="GO:0006310">
    <property type="term" value="P:DNA recombination"/>
    <property type="evidence" value="ECO:0007669"/>
    <property type="project" value="UniProtKB-KW"/>
</dbReference>
<evidence type="ECO:0000259" key="3">
    <source>
        <dbReference type="Pfam" id="PF05970"/>
    </source>
</evidence>
<comment type="catalytic activity">
    <reaction evidence="1">
        <text>ATP + H2O = ADP + phosphate + H(+)</text>
        <dbReference type="Rhea" id="RHEA:13065"/>
        <dbReference type="ChEBI" id="CHEBI:15377"/>
        <dbReference type="ChEBI" id="CHEBI:15378"/>
        <dbReference type="ChEBI" id="CHEBI:30616"/>
        <dbReference type="ChEBI" id="CHEBI:43474"/>
        <dbReference type="ChEBI" id="CHEBI:456216"/>
        <dbReference type="EC" id="5.6.2.3"/>
    </reaction>
</comment>
<comment type="caution">
    <text evidence="5">The sequence shown here is derived from an EMBL/GenBank/DDBJ whole genome shotgun (WGS) entry which is preliminary data.</text>
</comment>
<dbReference type="GO" id="GO:0016787">
    <property type="term" value="F:hydrolase activity"/>
    <property type="evidence" value="ECO:0007669"/>
    <property type="project" value="UniProtKB-KW"/>
</dbReference>
<dbReference type="AlphaFoldDB" id="A0AAE1H7P4"/>
<comment type="cofactor">
    <cofactor evidence="1">
        <name>Mg(2+)</name>
        <dbReference type="ChEBI" id="CHEBI:18420"/>
    </cofactor>
</comment>
<dbReference type="Proteomes" id="UP001219518">
    <property type="component" value="Unassembled WGS sequence"/>
</dbReference>
<organism evidence="5 6">
    <name type="scientific">Frankliniella fusca</name>
    <dbReference type="NCBI Taxonomy" id="407009"/>
    <lineage>
        <taxon>Eukaryota</taxon>
        <taxon>Metazoa</taxon>
        <taxon>Ecdysozoa</taxon>
        <taxon>Arthropoda</taxon>
        <taxon>Hexapoda</taxon>
        <taxon>Insecta</taxon>
        <taxon>Pterygota</taxon>
        <taxon>Neoptera</taxon>
        <taxon>Paraneoptera</taxon>
        <taxon>Thysanoptera</taxon>
        <taxon>Terebrantia</taxon>
        <taxon>Thripoidea</taxon>
        <taxon>Thripidae</taxon>
        <taxon>Frankliniella</taxon>
    </lineage>
</organism>
<dbReference type="GO" id="GO:0043139">
    <property type="term" value="F:5'-3' DNA helicase activity"/>
    <property type="evidence" value="ECO:0007669"/>
    <property type="project" value="UniProtKB-EC"/>
</dbReference>
<evidence type="ECO:0000259" key="4">
    <source>
        <dbReference type="Pfam" id="PF14214"/>
    </source>
</evidence>
<keyword evidence="6" id="KW-1185">Reference proteome</keyword>
<proteinExistence type="inferred from homology"/>
<keyword evidence="1" id="KW-0234">DNA repair</keyword>
<keyword evidence="1" id="KW-0547">Nucleotide-binding</keyword>
<dbReference type="EC" id="5.6.2.3" evidence="1"/>
<dbReference type="GO" id="GO:0000723">
    <property type="term" value="P:telomere maintenance"/>
    <property type="evidence" value="ECO:0007669"/>
    <property type="project" value="InterPro"/>
</dbReference>
<feature type="domain" description="Helitron helicase-like" evidence="4">
    <location>
        <begin position="106"/>
        <end position="289"/>
    </location>
</feature>
<feature type="compositionally biased region" description="Basic residues" evidence="2">
    <location>
        <begin position="885"/>
        <end position="903"/>
    </location>
</feature>
<feature type="compositionally biased region" description="Low complexity" evidence="2">
    <location>
        <begin position="904"/>
        <end position="927"/>
    </location>
</feature>
<dbReference type="Pfam" id="PF05970">
    <property type="entry name" value="PIF1"/>
    <property type="match status" value="1"/>
</dbReference>
<feature type="compositionally biased region" description="Low complexity" evidence="2">
    <location>
        <begin position="857"/>
        <end position="870"/>
    </location>
</feature>
<feature type="domain" description="DNA helicase Pif1-like DEAD-box helicase" evidence="3">
    <location>
        <begin position="513"/>
        <end position="673"/>
    </location>
</feature>
<reference evidence="5" key="1">
    <citation type="submission" date="2021-07" db="EMBL/GenBank/DDBJ databases">
        <authorList>
            <person name="Catto M.A."/>
            <person name="Jacobson A."/>
            <person name="Kennedy G."/>
            <person name="Labadie P."/>
            <person name="Hunt B.G."/>
            <person name="Srinivasan R."/>
        </authorList>
    </citation>
    <scope>NUCLEOTIDE SEQUENCE</scope>
    <source>
        <strain evidence="5">PL_HMW_Pooled</strain>
        <tissue evidence="5">Head</tissue>
    </source>
</reference>
<protein>
    <recommendedName>
        <fullName evidence="1">ATP-dependent DNA helicase</fullName>
        <ecNumber evidence="1">5.6.2.3</ecNumber>
    </recommendedName>
</protein>
<dbReference type="Pfam" id="PF14214">
    <property type="entry name" value="Helitron_like_N"/>
    <property type="match status" value="1"/>
</dbReference>
<feature type="compositionally biased region" description="Polar residues" evidence="2">
    <location>
        <begin position="928"/>
        <end position="938"/>
    </location>
</feature>
<sequence>MSPSICSKKGCSLSRRGTIPHRKRFPQRWQTCTLTAKQEFPSKKGINEVSTSDKTKHQLKWPQISSQPINEFNYHGYIVQAFPVLLPFGFGDYLNVKNKQITASVYFQYLMQKIDRRFSKHKLFPYFALNSIWRWEALSLGTVYMKKKPELKDLIIEHLKDLVSESISIPKSIMVYSSSIRGSKSYWMSRTCELEAMVDHFNLPTLFFSLSAADHHWPRQFEILLGDSDVDVDLTETRRRNLLVDNADLCSDYFYETVSIFIIEVLVPFLKVLEYWFRFEWQMRGHVHGVLWVHGAPKIVNFETMSETEKVQVIDYFSALVKAWNPHCNYVITTNHPCRLKVSEVQDKNEDTAALVNTQKEVTEDFWRQNALLNIPWRNIDELLVEDNWEASCSAHSVTMDMFPYVIYTKTDEKHDDAEYEDGNDYEHITKDDWMNICNLSGSSNTELDDILGQRSIDLSYPWSSNVCDDTFFEIFQNFITYAKKKHNAFSKAKRPIPSCNNDQCNVLNLLKRQINMFKIVSTQNTHLPHLCVCEGFAGTGKSILLQAMVELVDTELGDGSSWVMAPTGSSTLHVNGPTIHSAIRLNWADIGNVPDLKGETLFKWREKFSTVKFVFIEEYSMVGCKLMYDIHKRLCHLTEKTVPFGGLFVWFIGNIRQLPPVGDTPWYKEDVQGAKAQVVAGSLLHKEIWFFSLHPNFDKLIKIFFNAWEISVVARKKDVAFQNLLKLKMENKPVLCIEAESSSRYAKACSRDQAMGLSNVLYLSLGSRVILKKNLCVDAGLVNGALGLTLPKVVFHVKGKELAAGEFYVALSRVKALEDLIIIYDGAINDCPLFNINSTIYEERIRAEEELKLKASTSEPSPSEPSTSSNKGGEEAVSDSEKRPLKRSRKANSTSSRRRKGKSSGPDQSDNSSSAVSSSTESNPPSFGTQKPDSTSPTNGNDNNTGTNTTGDFRSRFNERNTRVIPLRHSSELIVGQLYQIINVQRVNTKFGSAISDEYAGGGFAVWSEDEKGEVSG</sequence>
<dbReference type="Gene3D" id="3.40.50.300">
    <property type="entry name" value="P-loop containing nucleotide triphosphate hydrolases"/>
    <property type="match status" value="1"/>
</dbReference>
<dbReference type="InterPro" id="IPR025476">
    <property type="entry name" value="Helitron_helicase-like"/>
</dbReference>
<evidence type="ECO:0000313" key="6">
    <source>
        <dbReference type="Proteomes" id="UP001219518"/>
    </source>
</evidence>
<name>A0AAE1H7P4_9NEOP</name>
<keyword evidence="1" id="KW-0067">ATP-binding</keyword>
<dbReference type="InterPro" id="IPR051055">
    <property type="entry name" value="PIF1_helicase"/>
</dbReference>
<keyword evidence="1" id="KW-0233">DNA recombination</keyword>
<evidence type="ECO:0000256" key="1">
    <source>
        <dbReference type="RuleBase" id="RU363044"/>
    </source>
</evidence>
<evidence type="ECO:0000256" key="2">
    <source>
        <dbReference type="SAM" id="MobiDB-lite"/>
    </source>
</evidence>
<dbReference type="InterPro" id="IPR010285">
    <property type="entry name" value="DNA_helicase_pif1-like_DEAD"/>
</dbReference>
<gene>
    <name evidence="5" type="ORF">KUF71_000808</name>
</gene>
<keyword evidence="1 5" id="KW-0347">Helicase</keyword>
<dbReference type="PANTHER" id="PTHR47642">
    <property type="entry name" value="ATP-DEPENDENT DNA HELICASE"/>
    <property type="match status" value="1"/>
</dbReference>
<dbReference type="PANTHER" id="PTHR47642:SF5">
    <property type="entry name" value="ATP-DEPENDENT DNA HELICASE"/>
    <property type="match status" value="1"/>
</dbReference>
<dbReference type="EMBL" id="JAHWGI010000493">
    <property type="protein sequence ID" value="KAK3916168.1"/>
    <property type="molecule type" value="Genomic_DNA"/>
</dbReference>
<feature type="region of interest" description="Disordered" evidence="2">
    <location>
        <begin position="854"/>
        <end position="958"/>
    </location>
</feature>